<dbReference type="Pfam" id="PF00534">
    <property type="entry name" value="Glycos_transf_1"/>
    <property type="match status" value="1"/>
</dbReference>
<dbReference type="GO" id="GO:0102710">
    <property type="term" value="F:D-inositol-3-phosphate glycosyltransferase activity"/>
    <property type="evidence" value="ECO:0007669"/>
    <property type="project" value="UniProtKB-EC"/>
</dbReference>
<dbReference type="EMBL" id="UFTJ01000003">
    <property type="protein sequence ID" value="SUV52802.1"/>
    <property type="molecule type" value="Genomic_DNA"/>
</dbReference>
<name>A0A380ZTV9_9FLAO</name>
<keyword evidence="1 4" id="KW-0808">Transferase</keyword>
<evidence type="ECO:0000313" key="5">
    <source>
        <dbReference type="Proteomes" id="UP000255515"/>
    </source>
</evidence>
<keyword evidence="4" id="KW-0328">Glycosyltransferase</keyword>
<evidence type="ECO:0000256" key="1">
    <source>
        <dbReference type="ARBA" id="ARBA00022679"/>
    </source>
</evidence>
<dbReference type="InterPro" id="IPR028098">
    <property type="entry name" value="Glyco_trans_4-like_N"/>
</dbReference>
<evidence type="ECO:0000259" key="3">
    <source>
        <dbReference type="Pfam" id="PF13439"/>
    </source>
</evidence>
<dbReference type="PANTHER" id="PTHR46401">
    <property type="entry name" value="GLYCOSYLTRANSFERASE WBBK-RELATED"/>
    <property type="match status" value="1"/>
</dbReference>
<accession>A0A380ZTV9</accession>
<dbReference type="Gene3D" id="3.40.50.2000">
    <property type="entry name" value="Glycogen Phosphorylase B"/>
    <property type="match status" value="2"/>
</dbReference>
<feature type="domain" description="Glycosyltransferase subfamily 4-like N-terminal" evidence="3">
    <location>
        <begin position="48"/>
        <end position="171"/>
    </location>
</feature>
<dbReference type="RefSeq" id="WP_002688059.1">
    <property type="nucleotide sequence ID" value="NZ_UFTJ01000003.1"/>
</dbReference>
<proteinExistence type="predicted"/>
<dbReference type="GO" id="GO:0009103">
    <property type="term" value="P:lipopolysaccharide biosynthetic process"/>
    <property type="evidence" value="ECO:0007669"/>
    <property type="project" value="TreeGrafter"/>
</dbReference>
<dbReference type="Proteomes" id="UP000255515">
    <property type="component" value="Unassembled WGS sequence"/>
</dbReference>
<dbReference type="Pfam" id="PF13439">
    <property type="entry name" value="Glyco_transf_4"/>
    <property type="match status" value="1"/>
</dbReference>
<organism evidence="4 5">
    <name type="scientific">Bergeyella zoohelcum</name>
    <dbReference type="NCBI Taxonomy" id="1015"/>
    <lineage>
        <taxon>Bacteria</taxon>
        <taxon>Pseudomonadati</taxon>
        <taxon>Bacteroidota</taxon>
        <taxon>Flavobacteriia</taxon>
        <taxon>Flavobacteriales</taxon>
        <taxon>Weeksellaceae</taxon>
        <taxon>Bergeyella</taxon>
    </lineage>
</organism>
<feature type="domain" description="Glycosyl transferase family 1" evidence="2">
    <location>
        <begin position="193"/>
        <end position="340"/>
    </location>
</feature>
<evidence type="ECO:0000259" key="2">
    <source>
        <dbReference type="Pfam" id="PF00534"/>
    </source>
</evidence>
<sequence>MKIAYDAKRFFQNRSGLGNYSRDLVRIMATAFPENEYILFNKKKTNLGKEIMAMPNVHFQENKGFLARQTQLGKAAEQLQVDIFHGLSGELPLRWAKDSKVKKVVTIHDLIFERFPQYYTWMDRKIHFWKFKKAAQVADKVIAISEQTKKDIVHFLDIDPKKIEVIYQGCHPAFKRKFTPENLQTVKEKYALPDAFLLSVGTIEPRKNLLHVLKAIRGKDIPLVVVGKPQKGYFQKVQKYIQQYAIPVQFISVAQMEELAAIYQLAKVFIYISEFEGFGIPVIEALYSGTPVITSNISAMPEAGGDAALYVHPHDEKDIASKIEYLWNFTDERMRRVKIGKDFVQRFNDEHIANQWNAVYQELLCR</sequence>
<reference evidence="4 5" key="1">
    <citation type="submission" date="2018-06" db="EMBL/GenBank/DDBJ databases">
        <authorList>
            <consortium name="Pathogen Informatics"/>
            <person name="Doyle S."/>
        </authorList>
    </citation>
    <scope>NUCLEOTIDE SEQUENCE [LARGE SCALE GENOMIC DNA]</scope>
    <source>
        <strain evidence="4 5">NCTC11661</strain>
    </source>
</reference>
<dbReference type="SUPFAM" id="SSF53756">
    <property type="entry name" value="UDP-Glycosyltransferase/glycogen phosphorylase"/>
    <property type="match status" value="1"/>
</dbReference>
<dbReference type="AlphaFoldDB" id="A0A380ZTV9"/>
<protein>
    <submittedName>
        <fullName evidence="4">D-inositol-3-phosphate glycosyltransferase</fullName>
        <ecNumber evidence="4">2.4.1.250</ecNumber>
    </submittedName>
</protein>
<dbReference type="CDD" id="cd03809">
    <property type="entry name" value="GT4_MtfB-like"/>
    <property type="match status" value="1"/>
</dbReference>
<evidence type="ECO:0000313" key="4">
    <source>
        <dbReference type="EMBL" id="SUV52802.1"/>
    </source>
</evidence>
<dbReference type="PANTHER" id="PTHR46401:SF2">
    <property type="entry name" value="GLYCOSYLTRANSFERASE WBBK-RELATED"/>
    <property type="match status" value="1"/>
</dbReference>
<gene>
    <name evidence="4" type="primary">mshA_2</name>
    <name evidence="4" type="ORF">NCTC11661_01947</name>
</gene>
<dbReference type="EC" id="2.4.1.250" evidence="4"/>
<dbReference type="InterPro" id="IPR001296">
    <property type="entry name" value="Glyco_trans_1"/>
</dbReference>